<keyword evidence="2" id="KW-1185">Reference proteome</keyword>
<reference evidence="1" key="4">
    <citation type="submission" date="2025-08" db="UniProtKB">
        <authorList>
            <consortium name="Ensembl"/>
        </authorList>
    </citation>
    <scope>IDENTIFICATION</scope>
</reference>
<reference evidence="2" key="3">
    <citation type="journal article" date="2014" name="Nature">
        <title>Elephant shark genome provides unique insights into gnathostome evolution.</title>
        <authorList>
            <consortium name="International Elephant Shark Genome Sequencing Consortium"/>
            <person name="Venkatesh B."/>
            <person name="Lee A.P."/>
            <person name="Ravi V."/>
            <person name="Maurya A.K."/>
            <person name="Lian M.M."/>
            <person name="Swann J.B."/>
            <person name="Ohta Y."/>
            <person name="Flajnik M.F."/>
            <person name="Sutoh Y."/>
            <person name="Kasahara M."/>
            <person name="Hoon S."/>
            <person name="Gangu V."/>
            <person name="Roy S.W."/>
            <person name="Irimia M."/>
            <person name="Korzh V."/>
            <person name="Kondrychyn I."/>
            <person name="Lim Z.W."/>
            <person name="Tay B.H."/>
            <person name="Tohari S."/>
            <person name="Kong K.W."/>
            <person name="Ho S."/>
            <person name="Lorente-Galdos B."/>
            <person name="Quilez J."/>
            <person name="Marques-Bonet T."/>
            <person name="Raney B.J."/>
            <person name="Ingham P.W."/>
            <person name="Tay A."/>
            <person name="Hillier L.W."/>
            <person name="Minx P."/>
            <person name="Boehm T."/>
            <person name="Wilson R.K."/>
            <person name="Brenner S."/>
            <person name="Warren W.C."/>
        </authorList>
    </citation>
    <scope>NUCLEOTIDE SEQUENCE [LARGE SCALE GENOMIC DNA]</scope>
</reference>
<dbReference type="InParanoid" id="A0A4W3GEV4"/>
<name>A0A4W3GEV4_CALMI</name>
<dbReference type="Proteomes" id="UP000314986">
    <property type="component" value="Unassembled WGS sequence"/>
</dbReference>
<accession>A0A4W3GEV4</accession>
<evidence type="ECO:0000313" key="1">
    <source>
        <dbReference type="Ensembl" id="ENSCMIP00000001155.1"/>
    </source>
</evidence>
<dbReference type="Ensembl" id="ENSCMIT00000001213.1">
    <property type="protein sequence ID" value="ENSCMIP00000001155.1"/>
    <property type="gene ID" value="ENSCMIG00000000775.1"/>
</dbReference>
<dbReference type="AlphaFoldDB" id="A0A4W3GEV4"/>
<reference evidence="1" key="5">
    <citation type="submission" date="2025-09" db="UniProtKB">
        <authorList>
            <consortium name="Ensembl"/>
        </authorList>
    </citation>
    <scope>IDENTIFICATION</scope>
</reference>
<proteinExistence type="predicted"/>
<sequence length="90" mass="9274">YQMAGSPHTVGPVPWVMTARGPPACPAPPGTTSRKIPVSATSAHPTLISPLTRPMAKRPVFPVGLAAAVIRTTPSASTIAVLSRSVPWVP</sequence>
<reference evidence="2" key="2">
    <citation type="journal article" date="2007" name="PLoS Biol.">
        <title>Survey sequencing and comparative analysis of the elephant shark (Callorhinchus milii) genome.</title>
        <authorList>
            <person name="Venkatesh B."/>
            <person name="Kirkness E.F."/>
            <person name="Loh Y.H."/>
            <person name="Halpern A.L."/>
            <person name="Lee A.P."/>
            <person name="Johnson J."/>
            <person name="Dandona N."/>
            <person name="Viswanathan L.D."/>
            <person name="Tay A."/>
            <person name="Venter J.C."/>
            <person name="Strausberg R.L."/>
            <person name="Brenner S."/>
        </authorList>
    </citation>
    <scope>NUCLEOTIDE SEQUENCE [LARGE SCALE GENOMIC DNA]</scope>
</reference>
<reference evidence="2" key="1">
    <citation type="journal article" date="2006" name="Science">
        <title>Ancient noncoding elements conserved in the human genome.</title>
        <authorList>
            <person name="Venkatesh B."/>
            <person name="Kirkness E.F."/>
            <person name="Loh Y.H."/>
            <person name="Halpern A.L."/>
            <person name="Lee A.P."/>
            <person name="Johnson J."/>
            <person name="Dandona N."/>
            <person name="Viswanathan L.D."/>
            <person name="Tay A."/>
            <person name="Venter J.C."/>
            <person name="Strausberg R.L."/>
            <person name="Brenner S."/>
        </authorList>
    </citation>
    <scope>NUCLEOTIDE SEQUENCE [LARGE SCALE GENOMIC DNA]</scope>
</reference>
<organism evidence="1 2">
    <name type="scientific">Callorhinchus milii</name>
    <name type="common">Ghost shark</name>
    <dbReference type="NCBI Taxonomy" id="7868"/>
    <lineage>
        <taxon>Eukaryota</taxon>
        <taxon>Metazoa</taxon>
        <taxon>Chordata</taxon>
        <taxon>Craniata</taxon>
        <taxon>Vertebrata</taxon>
        <taxon>Chondrichthyes</taxon>
        <taxon>Holocephali</taxon>
        <taxon>Chimaeriformes</taxon>
        <taxon>Callorhinchidae</taxon>
        <taxon>Callorhinchus</taxon>
    </lineage>
</organism>
<protein>
    <submittedName>
        <fullName evidence="1">Uncharacterized protein</fullName>
    </submittedName>
</protein>
<evidence type="ECO:0000313" key="2">
    <source>
        <dbReference type="Proteomes" id="UP000314986"/>
    </source>
</evidence>